<dbReference type="Proteomes" id="UP000482155">
    <property type="component" value="Unassembled WGS sequence"/>
</dbReference>
<accession>A0A6B3SJK6</accession>
<sequence length="119" mass="12325">MQIHPLRHHVVPLALLLAAPAFGHAQPANPWADARPSASSQPQGRTAASRSRPPSDLPPRIAPVGALRADARVVLVDNVTDDAAQAPVPGARQDALPGPVAPSISLLPKAAYKPVQVAQ</sequence>
<comment type="caution">
    <text evidence="3">The sequence shown here is derived from an EMBL/GenBank/DDBJ whole genome shotgun (WGS) entry which is preliminary data.</text>
</comment>
<evidence type="ECO:0000313" key="3">
    <source>
        <dbReference type="EMBL" id="NEX59535.1"/>
    </source>
</evidence>
<organism evidence="3 4">
    <name type="scientific">Noviherbaspirillum galbum</name>
    <dbReference type="NCBI Taxonomy" id="2709383"/>
    <lineage>
        <taxon>Bacteria</taxon>
        <taxon>Pseudomonadati</taxon>
        <taxon>Pseudomonadota</taxon>
        <taxon>Betaproteobacteria</taxon>
        <taxon>Burkholderiales</taxon>
        <taxon>Oxalobacteraceae</taxon>
        <taxon>Noviherbaspirillum</taxon>
    </lineage>
</organism>
<keyword evidence="4" id="KW-1185">Reference proteome</keyword>
<protein>
    <submittedName>
        <fullName evidence="3">Uncharacterized protein</fullName>
    </submittedName>
</protein>
<reference evidence="3 4" key="1">
    <citation type="submission" date="2020-02" db="EMBL/GenBank/DDBJ databases">
        <authorList>
            <person name="Kim M.K."/>
        </authorList>
    </citation>
    <scope>NUCLEOTIDE SEQUENCE [LARGE SCALE GENOMIC DNA]</scope>
    <source>
        <strain evidence="3 4">17J57-3</strain>
    </source>
</reference>
<feature type="chain" id="PRO_5025511098" evidence="2">
    <location>
        <begin position="26"/>
        <end position="119"/>
    </location>
</feature>
<dbReference type="AlphaFoldDB" id="A0A6B3SJK6"/>
<gene>
    <name evidence="3" type="ORF">G3574_00445</name>
</gene>
<evidence type="ECO:0000256" key="2">
    <source>
        <dbReference type="SAM" id="SignalP"/>
    </source>
</evidence>
<proteinExistence type="predicted"/>
<keyword evidence="2" id="KW-0732">Signal</keyword>
<dbReference type="EMBL" id="JAAIVB010000003">
    <property type="protein sequence ID" value="NEX59535.1"/>
    <property type="molecule type" value="Genomic_DNA"/>
</dbReference>
<evidence type="ECO:0000313" key="4">
    <source>
        <dbReference type="Proteomes" id="UP000482155"/>
    </source>
</evidence>
<feature type="region of interest" description="Disordered" evidence="1">
    <location>
        <begin position="26"/>
        <end position="63"/>
    </location>
</feature>
<dbReference type="RefSeq" id="WP_163959777.1">
    <property type="nucleotide sequence ID" value="NZ_JAAIVB010000003.1"/>
</dbReference>
<evidence type="ECO:0000256" key="1">
    <source>
        <dbReference type="SAM" id="MobiDB-lite"/>
    </source>
</evidence>
<name>A0A6B3SJK6_9BURK</name>
<feature type="compositionally biased region" description="Polar residues" evidence="1">
    <location>
        <begin position="37"/>
        <end position="48"/>
    </location>
</feature>
<feature type="signal peptide" evidence="2">
    <location>
        <begin position="1"/>
        <end position="25"/>
    </location>
</feature>